<dbReference type="GO" id="GO:0055037">
    <property type="term" value="C:recycling endosome"/>
    <property type="evidence" value="ECO:0007669"/>
    <property type="project" value="TreeGrafter"/>
</dbReference>
<gene>
    <name evidence="5" type="ORF">RN001_014219</name>
</gene>
<evidence type="ECO:0000256" key="1">
    <source>
        <dbReference type="ARBA" id="ARBA00022553"/>
    </source>
</evidence>
<dbReference type="PROSITE" id="PS50003">
    <property type="entry name" value="PH_DOMAIN"/>
    <property type="match status" value="1"/>
</dbReference>
<dbReference type="SMART" id="SM00233">
    <property type="entry name" value="PH"/>
    <property type="match status" value="1"/>
</dbReference>
<sequence>MANGSPTTVRVSGYLEKKSKLRIVSPWKKYWFVLEGRLLLYYRSKDEYEALSPCKGSINLCPPCNIKPVQSVSGVFQIECRANTIILRAEDRFQQERWMQALLAANAQFTNSKRMSHFRYSLDDLPTQTNKTLLRQNSMPYRAVATSRKDILERFQKIGAQTYRVSLGSITKFAKREQKSQTVDPTPTFIDTDIINEENSIDVNVENEHYDQTGSENTTLVENDQYEKSPETTVSNDEYCQVNNDEQFIRNTEKSEHLYERISKESKEEIVENALYVQEYTEYDVIDKIKEFEEIYEDPDCFKKKLNVPRPSLQSEDSFSQTSSSDDLRKKKSRFKMFGHFKKSNKSGCEPPKIKPKSASFLRKVWRKKTSSLDSEVTYQTVDYGLIEKQIQQDERDLQMLQELQETLQLRKNILQEKLNKNEQKSKSLPLLSKEQVIEQTSVESEIEDKPDLPPRQSQDKTLIDDKQFAVEADNEVKSIDEILSDLDKEKEMSESQTKVKDLIEKFNDCRSDDSVILRDKSKPKFICNYEDDRNSDGLSKLLEELSKVTSAPILSPGGTTSLITPVLTDDELLQLVPIRRRRLSDPDYDVPRPHRSLQLQELFKDGDADAIPATRFFGPILVAEKQRNTSIDPDSLEIQNSKTESTKSLPEEKYFSSSYVSHNYEETDNVLYAQPKSLFGNYATNTNCDINETINTNGTEEVEKKEESFIDSLEPVVVEQSTIF</sequence>
<dbReference type="Gene3D" id="2.30.29.30">
    <property type="entry name" value="Pleckstrin-homology domain (PH domain)/Phosphotyrosine-binding domain (PTB)"/>
    <property type="match status" value="1"/>
</dbReference>
<evidence type="ECO:0000313" key="6">
    <source>
        <dbReference type="Proteomes" id="UP001353858"/>
    </source>
</evidence>
<dbReference type="Pfam" id="PF00169">
    <property type="entry name" value="PH"/>
    <property type="match status" value="1"/>
</dbReference>
<dbReference type="InterPro" id="IPR011993">
    <property type="entry name" value="PH-like_dom_sf"/>
</dbReference>
<keyword evidence="1" id="KW-0597">Phosphoprotein</keyword>
<dbReference type="AlphaFoldDB" id="A0AAN7SEF1"/>
<dbReference type="GO" id="GO:0007032">
    <property type="term" value="P:endosome organization"/>
    <property type="evidence" value="ECO:0007669"/>
    <property type="project" value="TreeGrafter"/>
</dbReference>
<feature type="region of interest" description="Disordered" evidence="3">
    <location>
        <begin position="440"/>
        <end position="460"/>
    </location>
</feature>
<dbReference type="GO" id="GO:0005769">
    <property type="term" value="C:early endosome"/>
    <property type="evidence" value="ECO:0007669"/>
    <property type="project" value="TreeGrafter"/>
</dbReference>
<accession>A0AAN7SEF1</accession>
<dbReference type="Proteomes" id="UP001353858">
    <property type="component" value="Unassembled WGS sequence"/>
</dbReference>
<dbReference type="InterPro" id="IPR001849">
    <property type="entry name" value="PH_domain"/>
</dbReference>
<protein>
    <recommendedName>
        <fullName evidence="4">PH domain-containing protein</fullName>
    </recommendedName>
</protein>
<dbReference type="PANTHER" id="PTHR22902:SF27">
    <property type="entry name" value="PLECKSTRIN HOMOLOGY DOMAIN-CONTAINING FAMILY A MEMBER 3"/>
    <property type="match status" value="1"/>
</dbReference>
<evidence type="ECO:0000259" key="4">
    <source>
        <dbReference type="PROSITE" id="PS50003"/>
    </source>
</evidence>
<reference evidence="6" key="1">
    <citation type="submission" date="2023-01" db="EMBL/GenBank/DDBJ databases">
        <title>Key to firefly adult light organ development and bioluminescence: homeobox transcription factors regulate luciferase expression and transportation to peroxisome.</title>
        <authorList>
            <person name="Fu X."/>
        </authorList>
    </citation>
    <scope>NUCLEOTIDE SEQUENCE [LARGE SCALE GENOMIC DNA]</scope>
</reference>
<dbReference type="InterPro" id="IPR045188">
    <property type="entry name" value="Boi1/Boi2-like"/>
</dbReference>
<evidence type="ECO:0000256" key="2">
    <source>
        <dbReference type="SAM" id="Coils"/>
    </source>
</evidence>
<organism evidence="5 6">
    <name type="scientific">Aquatica leii</name>
    <dbReference type="NCBI Taxonomy" id="1421715"/>
    <lineage>
        <taxon>Eukaryota</taxon>
        <taxon>Metazoa</taxon>
        <taxon>Ecdysozoa</taxon>
        <taxon>Arthropoda</taxon>
        <taxon>Hexapoda</taxon>
        <taxon>Insecta</taxon>
        <taxon>Pterygota</taxon>
        <taxon>Neoptera</taxon>
        <taxon>Endopterygota</taxon>
        <taxon>Coleoptera</taxon>
        <taxon>Polyphaga</taxon>
        <taxon>Elateriformia</taxon>
        <taxon>Elateroidea</taxon>
        <taxon>Lampyridae</taxon>
        <taxon>Luciolinae</taxon>
        <taxon>Aquatica</taxon>
    </lineage>
</organism>
<name>A0AAN7SEF1_9COLE</name>
<dbReference type="GO" id="GO:0005802">
    <property type="term" value="C:trans-Golgi network"/>
    <property type="evidence" value="ECO:0007669"/>
    <property type="project" value="TreeGrafter"/>
</dbReference>
<dbReference type="GO" id="GO:0005829">
    <property type="term" value="C:cytosol"/>
    <property type="evidence" value="ECO:0007669"/>
    <property type="project" value="GOC"/>
</dbReference>
<dbReference type="SUPFAM" id="SSF50729">
    <property type="entry name" value="PH domain-like"/>
    <property type="match status" value="1"/>
</dbReference>
<proteinExistence type="predicted"/>
<keyword evidence="6" id="KW-1185">Reference proteome</keyword>
<dbReference type="GO" id="GO:0001881">
    <property type="term" value="P:receptor recycling"/>
    <property type="evidence" value="ECO:0007669"/>
    <property type="project" value="TreeGrafter"/>
</dbReference>
<comment type="caution">
    <text evidence="5">The sequence shown here is derived from an EMBL/GenBank/DDBJ whole genome shotgun (WGS) entry which is preliminary data.</text>
</comment>
<evidence type="ECO:0000256" key="3">
    <source>
        <dbReference type="SAM" id="MobiDB-lite"/>
    </source>
</evidence>
<evidence type="ECO:0000313" key="5">
    <source>
        <dbReference type="EMBL" id="KAK4874859.1"/>
    </source>
</evidence>
<feature type="compositionally biased region" description="Basic and acidic residues" evidence="3">
    <location>
        <begin position="448"/>
        <end position="460"/>
    </location>
</feature>
<dbReference type="CDD" id="cd00821">
    <property type="entry name" value="PH"/>
    <property type="match status" value="1"/>
</dbReference>
<feature type="domain" description="PH" evidence="4">
    <location>
        <begin position="8"/>
        <end position="107"/>
    </location>
</feature>
<feature type="compositionally biased region" description="Low complexity" evidence="3">
    <location>
        <begin position="312"/>
        <end position="325"/>
    </location>
</feature>
<keyword evidence="2" id="KW-0175">Coiled coil</keyword>
<dbReference type="PANTHER" id="PTHR22902">
    <property type="entry name" value="SESQUIPEDALIAN"/>
    <property type="match status" value="1"/>
</dbReference>
<feature type="region of interest" description="Disordered" evidence="3">
    <location>
        <begin position="307"/>
        <end position="328"/>
    </location>
</feature>
<dbReference type="GO" id="GO:0042147">
    <property type="term" value="P:retrograde transport, endosome to Golgi"/>
    <property type="evidence" value="ECO:0007669"/>
    <property type="project" value="TreeGrafter"/>
</dbReference>
<feature type="coiled-coil region" evidence="2">
    <location>
        <begin position="384"/>
        <end position="425"/>
    </location>
</feature>
<dbReference type="EMBL" id="JARPUR010000006">
    <property type="protein sequence ID" value="KAK4874859.1"/>
    <property type="molecule type" value="Genomic_DNA"/>
</dbReference>